<keyword evidence="3" id="KW-1185">Reference proteome</keyword>
<protein>
    <submittedName>
        <fullName evidence="2">Uncharacterized protein</fullName>
    </submittedName>
</protein>
<dbReference type="InterPro" id="IPR007499">
    <property type="entry name" value="ERF_bacteria_virus"/>
</dbReference>
<accession>W8NP31</accession>
<dbReference type="RefSeq" id="YP_009021559.1">
    <property type="nucleotide sequence ID" value="NC_023859.1"/>
</dbReference>
<feature type="compositionally biased region" description="Acidic residues" evidence="1">
    <location>
        <begin position="143"/>
        <end position="152"/>
    </location>
</feature>
<dbReference type="Proteomes" id="UP000019700">
    <property type="component" value="Genome"/>
</dbReference>
<proteinExistence type="predicted"/>
<dbReference type="KEGG" id="vg:18938425"/>
<dbReference type="EMBL" id="KJ173786">
    <property type="protein sequence ID" value="AHL18584.1"/>
    <property type="molecule type" value="Genomic_DNA"/>
</dbReference>
<sequence>MAAAASKTPGILKKMLKIQQDLVVTKTGYDDRNDFWYWKADDVAAAVRKVMNDVGVIHRAEVLEANDTSHIDKNGRERRRLTTTSRIIFIDPEDGSEFPHDVVATGSDVGGDKDARKVAIQAFKIAAVDLFIVAEGMEKLDSDGDPEAEPIDMTEKPVESKAAEQKRNVRELDQIVASTIKDAANPLDGPTLAAAAVILAKRAGVSEESTVWRKESAVMQPLVDAIELASAAEGDKVAAFKAAVTGEVA</sequence>
<dbReference type="Pfam" id="PF04404">
    <property type="entry name" value="ERF"/>
    <property type="match status" value="1"/>
</dbReference>
<gene>
    <name evidence="2" type="ORF">ISF9_114</name>
</gene>
<name>W8NP31_9CAUD</name>
<feature type="compositionally biased region" description="Basic and acidic residues" evidence="1">
    <location>
        <begin position="153"/>
        <end position="163"/>
    </location>
</feature>
<evidence type="ECO:0000313" key="3">
    <source>
        <dbReference type="Proteomes" id="UP000019700"/>
    </source>
</evidence>
<evidence type="ECO:0000313" key="2">
    <source>
        <dbReference type="EMBL" id="AHL18584.1"/>
    </source>
</evidence>
<organism evidence="2 3">
    <name type="scientific">Microbacterium phage vB_MoxS-ISF9</name>
    <dbReference type="NCBI Taxonomy" id="1458670"/>
    <lineage>
        <taxon>Viruses</taxon>
        <taxon>Duplodnaviria</taxon>
        <taxon>Heunggongvirae</taxon>
        <taxon>Uroviricota</taxon>
        <taxon>Caudoviricetes</taxon>
        <taxon>Farahnazvirus</taxon>
        <taxon>Farahnazvirus ISF9</taxon>
    </lineage>
</organism>
<reference evidence="2 3" key="1">
    <citation type="journal article" date="2014" name="Arch. Virol.">
        <title>Complete genome sequence of a novel phage, vB_MoxS-ISF9, infecting methylotrophic Microbacterium: first report of a virulent Microbacterium phage.</title>
        <authorList>
            <person name="Zamani I."/>
            <person name="Bouzari M."/>
            <person name="Emtiazi G."/>
            <person name="Ghasemi S.M."/>
            <person name="Chang H.I."/>
        </authorList>
    </citation>
    <scope>NUCLEOTIDE SEQUENCE [LARGE SCALE GENOMIC DNA]</scope>
</reference>
<dbReference type="GeneID" id="18938425"/>
<evidence type="ECO:0000256" key="1">
    <source>
        <dbReference type="SAM" id="MobiDB-lite"/>
    </source>
</evidence>
<feature type="region of interest" description="Disordered" evidence="1">
    <location>
        <begin position="141"/>
        <end position="163"/>
    </location>
</feature>